<comment type="similarity">
    <text evidence="1">Belongs to the CBP3 family.</text>
</comment>
<proteinExistence type="inferred from homology"/>
<dbReference type="InterPro" id="IPR007129">
    <property type="entry name" value="Ubiqinol_cyt_c_chaperone_CPB3"/>
</dbReference>
<dbReference type="OrthoDB" id="10253878at2759"/>
<feature type="domain" description="Ubiquinol-cytochrome c chaperone" evidence="2">
    <location>
        <begin position="73"/>
        <end position="132"/>
    </location>
</feature>
<keyword evidence="4" id="KW-1185">Reference proteome</keyword>
<organism evidence="3 4">
    <name type="scientific">Fistulina hepatica ATCC 64428</name>
    <dbReference type="NCBI Taxonomy" id="1128425"/>
    <lineage>
        <taxon>Eukaryota</taxon>
        <taxon>Fungi</taxon>
        <taxon>Dikarya</taxon>
        <taxon>Basidiomycota</taxon>
        <taxon>Agaricomycotina</taxon>
        <taxon>Agaricomycetes</taxon>
        <taxon>Agaricomycetidae</taxon>
        <taxon>Agaricales</taxon>
        <taxon>Fistulinaceae</taxon>
        <taxon>Fistulina</taxon>
    </lineage>
</organism>
<protein>
    <recommendedName>
        <fullName evidence="2">Ubiquinol-cytochrome c chaperone domain-containing protein</fullName>
    </recommendedName>
</protein>
<dbReference type="GO" id="GO:0005739">
    <property type="term" value="C:mitochondrion"/>
    <property type="evidence" value="ECO:0007669"/>
    <property type="project" value="TreeGrafter"/>
</dbReference>
<evidence type="ECO:0000313" key="4">
    <source>
        <dbReference type="Proteomes" id="UP000054144"/>
    </source>
</evidence>
<evidence type="ECO:0000259" key="2">
    <source>
        <dbReference type="Pfam" id="PF03981"/>
    </source>
</evidence>
<gene>
    <name evidence="3" type="ORF">FISHEDRAFT_63202</name>
</gene>
<dbReference type="InterPro" id="IPR021150">
    <property type="entry name" value="Ubiq_cyt_c_chap"/>
</dbReference>
<evidence type="ECO:0000256" key="1">
    <source>
        <dbReference type="ARBA" id="ARBA00006407"/>
    </source>
</evidence>
<dbReference type="PANTHER" id="PTHR12184">
    <property type="entry name" value="UBIQUINOL-CYTOCHROME C REDUCTASE COMPLEX ASSEMBLY FACTOR 1 FAMILY MEMBER"/>
    <property type="match status" value="1"/>
</dbReference>
<feature type="domain" description="Ubiquinol-cytochrome c chaperone" evidence="2">
    <location>
        <begin position="168"/>
        <end position="213"/>
    </location>
</feature>
<dbReference type="Proteomes" id="UP000054144">
    <property type="component" value="Unassembled WGS sequence"/>
</dbReference>
<evidence type="ECO:0000313" key="3">
    <source>
        <dbReference type="EMBL" id="KIY54006.1"/>
    </source>
</evidence>
<reference evidence="3 4" key="1">
    <citation type="journal article" date="2015" name="Fungal Genet. Biol.">
        <title>Evolution of novel wood decay mechanisms in Agaricales revealed by the genome sequences of Fistulina hepatica and Cylindrobasidium torrendii.</title>
        <authorList>
            <person name="Floudas D."/>
            <person name="Held B.W."/>
            <person name="Riley R."/>
            <person name="Nagy L.G."/>
            <person name="Koehler G."/>
            <person name="Ransdell A.S."/>
            <person name="Younus H."/>
            <person name="Chow J."/>
            <person name="Chiniquy J."/>
            <person name="Lipzen A."/>
            <person name="Tritt A."/>
            <person name="Sun H."/>
            <person name="Haridas S."/>
            <person name="LaButti K."/>
            <person name="Ohm R.A."/>
            <person name="Kues U."/>
            <person name="Blanchette R.A."/>
            <person name="Grigoriev I.V."/>
            <person name="Minto R.E."/>
            <person name="Hibbett D.S."/>
        </authorList>
    </citation>
    <scope>NUCLEOTIDE SEQUENCE [LARGE SCALE GENOMIC DNA]</scope>
    <source>
        <strain evidence="3 4">ATCC 64428</strain>
    </source>
</reference>
<dbReference type="Pfam" id="PF03981">
    <property type="entry name" value="Ubiq_cyt_C_chap"/>
    <property type="match status" value="2"/>
</dbReference>
<name>A0A0D7ARN2_9AGAR</name>
<dbReference type="GO" id="GO:0034551">
    <property type="term" value="P:mitochondrial respiratory chain complex III assembly"/>
    <property type="evidence" value="ECO:0007669"/>
    <property type="project" value="TreeGrafter"/>
</dbReference>
<sequence length="333" mass="38271">MSLLARSAPEDPPQNWLTRKVLSSPTWRKNFMRLVTLLGYNTPQQVAGRRSFVLYERVCAVRPDDEADFWHYECDLPPTFQSWFTVTNLHIWMLTVRLRALPPPHGRAYIQGLIDHFFLDVEDRIRAVLQPQYVPPRPYTFNSPFYINPNAAPPPDPNKPRPRLNRAPERLVTRQMKIFREQWQGLGISFDIGILEGDMDMAAAVWRNFLGARGAAGIVLPIPGKPSKPFYRRSVNLLYGGVVDPRKVDFEKEAVTDDGSGVHDYPPDEADKYVKYPELMVDIVSYVRREMIRLAAIPDEVILKDNMSSVQNNDTKNSMTQTVYNIIEVQVDI</sequence>
<accession>A0A0D7ARN2</accession>
<dbReference type="EMBL" id="KN881581">
    <property type="protein sequence ID" value="KIY54006.1"/>
    <property type="molecule type" value="Genomic_DNA"/>
</dbReference>
<dbReference type="AlphaFoldDB" id="A0A0D7ARN2"/>
<dbReference type="PANTHER" id="PTHR12184:SF1">
    <property type="entry name" value="UBIQUINOL-CYTOCHROME-C REDUCTASE COMPLEX ASSEMBLY FACTOR 1"/>
    <property type="match status" value="1"/>
</dbReference>